<dbReference type="PANTHER" id="PTHR43481">
    <property type="entry name" value="FRUCTOSE-1-PHOSPHATE PHOSPHATASE"/>
    <property type="match status" value="1"/>
</dbReference>
<accession>A0A1G9SD99</accession>
<name>A0A1G9SD99_9EURY</name>
<dbReference type="PANTHER" id="PTHR43481:SF4">
    <property type="entry name" value="GLYCEROL-1-PHOSPHATE PHOSPHOHYDROLASE 1-RELATED"/>
    <property type="match status" value="1"/>
</dbReference>
<dbReference type="Pfam" id="PF00702">
    <property type="entry name" value="Hydrolase"/>
    <property type="match status" value="1"/>
</dbReference>
<dbReference type="AlphaFoldDB" id="A0A1G9SD99"/>
<keyword evidence="3" id="KW-1185">Reference proteome</keyword>
<dbReference type="STRING" id="996166.SAMN05192554_10168"/>
<dbReference type="Gene3D" id="1.10.150.240">
    <property type="entry name" value="Putative phosphatase, domain 2"/>
    <property type="match status" value="1"/>
</dbReference>
<dbReference type="SUPFAM" id="SSF56784">
    <property type="entry name" value="HAD-like"/>
    <property type="match status" value="1"/>
</dbReference>
<dbReference type="InterPro" id="IPR051806">
    <property type="entry name" value="HAD-like_SPP"/>
</dbReference>
<organism evidence="2 3">
    <name type="scientific">Haloarchaeobius iranensis</name>
    <dbReference type="NCBI Taxonomy" id="996166"/>
    <lineage>
        <taxon>Archaea</taxon>
        <taxon>Methanobacteriati</taxon>
        <taxon>Methanobacteriota</taxon>
        <taxon>Stenosarchaea group</taxon>
        <taxon>Halobacteria</taxon>
        <taxon>Halobacteriales</taxon>
        <taxon>Halorubellaceae</taxon>
        <taxon>Haloarchaeobius</taxon>
    </lineage>
</organism>
<comment type="similarity">
    <text evidence="1">Belongs to the HAD-like hydrolase superfamily.</text>
</comment>
<dbReference type="GO" id="GO:0050308">
    <property type="term" value="F:sugar-phosphatase activity"/>
    <property type="evidence" value="ECO:0007669"/>
    <property type="project" value="TreeGrafter"/>
</dbReference>
<reference evidence="2 3" key="1">
    <citation type="submission" date="2016-10" db="EMBL/GenBank/DDBJ databases">
        <authorList>
            <person name="de Groot N.N."/>
        </authorList>
    </citation>
    <scope>NUCLEOTIDE SEQUENCE [LARGE SCALE GENOMIC DNA]</scope>
    <source>
        <strain evidence="3">EB21,IBRC-M 10013,KCTC 4048</strain>
    </source>
</reference>
<dbReference type="RefSeq" id="WP_089731040.1">
    <property type="nucleotide sequence ID" value="NZ_FNIA01000001.1"/>
</dbReference>
<evidence type="ECO:0000256" key="1">
    <source>
        <dbReference type="ARBA" id="ARBA00007958"/>
    </source>
</evidence>
<evidence type="ECO:0000313" key="3">
    <source>
        <dbReference type="Proteomes" id="UP000199370"/>
    </source>
</evidence>
<dbReference type="InterPro" id="IPR036412">
    <property type="entry name" value="HAD-like_sf"/>
</dbReference>
<proteinExistence type="inferred from homology"/>
<dbReference type="EMBL" id="FNIA01000001">
    <property type="protein sequence ID" value="SDM32765.1"/>
    <property type="molecule type" value="Genomic_DNA"/>
</dbReference>
<dbReference type="OrthoDB" id="372285at2157"/>
<dbReference type="InterPro" id="IPR023198">
    <property type="entry name" value="PGP-like_dom2"/>
</dbReference>
<dbReference type="InterPro" id="IPR006439">
    <property type="entry name" value="HAD-SF_hydro_IA"/>
</dbReference>
<gene>
    <name evidence="2" type="ORF">SAMN05192554_10168</name>
</gene>
<evidence type="ECO:0000313" key="2">
    <source>
        <dbReference type="EMBL" id="SDM32765.1"/>
    </source>
</evidence>
<dbReference type="InterPro" id="IPR023214">
    <property type="entry name" value="HAD_sf"/>
</dbReference>
<protein>
    <submittedName>
        <fullName evidence="2">Haloacid dehalogenase superfamily, subfamily IA, variant 3 with third motif having DD or ED</fullName>
    </submittedName>
</protein>
<dbReference type="Gene3D" id="3.40.50.1000">
    <property type="entry name" value="HAD superfamily/HAD-like"/>
    <property type="match status" value="1"/>
</dbReference>
<dbReference type="SFLD" id="SFLDG01129">
    <property type="entry name" value="C1.5:_HAD__Beta-PGM__Phosphata"/>
    <property type="match status" value="1"/>
</dbReference>
<sequence>MHHEAVLFDMDGVLVDSEHYWVECEERDILPWAVPDATVEPSEITGMNYREIHDYLVEHYDVAVTKAEWVARFDETAAEIYAEHAALLPGFDGWLPAARGDVPVAVVSSSPHHWIDLVRERFDLAFDARVSAEDIDGPGKPAPDIYEYAADVVDVAPDRCVAVEDSEHGIASAVAAGCTCVGYVSGADDSLDHSAADHVVDSPEELLATVDELLGRVD</sequence>
<dbReference type="SFLD" id="SFLDS00003">
    <property type="entry name" value="Haloacid_Dehalogenase"/>
    <property type="match status" value="1"/>
</dbReference>
<dbReference type="NCBIfam" id="TIGR01509">
    <property type="entry name" value="HAD-SF-IA-v3"/>
    <property type="match status" value="1"/>
</dbReference>
<dbReference type="Proteomes" id="UP000199370">
    <property type="component" value="Unassembled WGS sequence"/>
</dbReference>